<sequence>MFIAGQNVFSLTCGKVARNEHEIIRAYTAWAIGEKMLYSRYKK</sequence>
<accession>X1GQR7</accession>
<comment type="caution">
    <text evidence="1">The sequence shown here is derived from an EMBL/GenBank/DDBJ whole genome shotgun (WGS) entry which is preliminary data.</text>
</comment>
<proteinExistence type="predicted"/>
<reference evidence="1" key="1">
    <citation type="journal article" date="2014" name="Front. Microbiol.">
        <title>High frequency of phylogenetically diverse reductive dehalogenase-homologous genes in deep subseafloor sedimentary metagenomes.</title>
        <authorList>
            <person name="Kawai M."/>
            <person name="Futagami T."/>
            <person name="Toyoda A."/>
            <person name="Takaki Y."/>
            <person name="Nishi S."/>
            <person name="Hori S."/>
            <person name="Arai W."/>
            <person name="Tsubouchi T."/>
            <person name="Morono Y."/>
            <person name="Uchiyama I."/>
            <person name="Ito T."/>
            <person name="Fujiyama A."/>
            <person name="Inagaki F."/>
            <person name="Takami H."/>
        </authorList>
    </citation>
    <scope>NUCLEOTIDE SEQUENCE</scope>
    <source>
        <strain evidence="1">Expedition CK06-06</strain>
    </source>
</reference>
<dbReference type="AlphaFoldDB" id="X1GQR7"/>
<gene>
    <name evidence="1" type="ORF">S03H2_30885</name>
</gene>
<evidence type="ECO:0000313" key="1">
    <source>
        <dbReference type="EMBL" id="GAH59512.1"/>
    </source>
</evidence>
<protein>
    <submittedName>
        <fullName evidence="1">Uncharacterized protein</fullName>
    </submittedName>
</protein>
<organism evidence="1">
    <name type="scientific">marine sediment metagenome</name>
    <dbReference type="NCBI Taxonomy" id="412755"/>
    <lineage>
        <taxon>unclassified sequences</taxon>
        <taxon>metagenomes</taxon>
        <taxon>ecological metagenomes</taxon>
    </lineage>
</organism>
<name>X1GQR7_9ZZZZ</name>
<dbReference type="EMBL" id="BARU01018703">
    <property type="protein sequence ID" value="GAH59512.1"/>
    <property type="molecule type" value="Genomic_DNA"/>
</dbReference>